<feature type="region of interest" description="Disordered" evidence="1">
    <location>
        <begin position="15"/>
        <end position="45"/>
    </location>
</feature>
<accession>A0A108U9F8</accession>
<sequence>MSGIFNNGYFQNPALFLQREPPAPPVEPAKPQQQAEGVVPPTGTQHEDVQAAVDATISPDATVDERNTAYRETQAYVERCASGGDFARIDDTSMKSIALYTMRNENVPSKYRPEVLDAVDREISPQASTEQRMQAYEQIQQYVDAVGGIGDAGITAEALPGRTADLLGEARIPTVKQDAQNDAQGILDVGKRDGEDDYGARRDAFADAVRGEPEAYREYLTAAVLERDAGAVKSWLTPSGVLGLAADGKIDAATRADITEQIAQAYNDGKLDADSFDGLADIDYGPDQVREYKEITDFLGGSSGPETLELRGALADRIFKTWSESPYPTDLGYHSYNYRQLELAINVAGGDAQHPEVLTDFLRGLPADQLDKVIAIGSQLSQAEPDMMATIFSAVARDDRAQAGDLAAQLARLPGEHSDWFEQGQVARNEALADMLGAHSDAVLDELSEYDDSGARGLGDDTDRKQYEVNGRDLAAVLELTTFNPEIASSHRETARQGVLEYFGEQAKIVNDSLGQTNSPGYEEASGRLVVISAASDVAVDRGFEKLQSDIEAKQEAIAFVVDLALVAVPLPARLEARATGKLETLFANNPLVQEALTGLTGEVIDTATGQLTDAAKQQLYGNLKSDPELAALVERQTVADAFRESGLGGIADERDRAEIRRDANGLSDDISEID</sequence>
<dbReference type="Proteomes" id="UP000023435">
    <property type="component" value="Unassembled WGS sequence"/>
</dbReference>
<reference evidence="2 3" key="1">
    <citation type="journal article" date="2014" name="Genome Announc.">
        <title>Draft Genome Sequence of Lysobacter capsici AZ78, a Bacterium Antagonistic to Plant-Pathogenic Oomycetes.</title>
        <authorList>
            <person name="Puopolo G."/>
            <person name="Sonego P."/>
            <person name="Engelen K."/>
            <person name="Pertot I."/>
        </authorList>
    </citation>
    <scope>NUCLEOTIDE SEQUENCE [LARGE SCALE GENOMIC DNA]</scope>
    <source>
        <strain evidence="2 3">AZ78</strain>
    </source>
</reference>
<dbReference type="EMBL" id="JAJA02000001">
    <property type="protein sequence ID" value="KWS05007.1"/>
    <property type="molecule type" value="Genomic_DNA"/>
</dbReference>
<evidence type="ECO:0000313" key="2">
    <source>
        <dbReference type="EMBL" id="KWS05007.1"/>
    </source>
</evidence>
<protein>
    <submittedName>
        <fullName evidence="2">Uncharacterized protein</fullName>
    </submittedName>
</protein>
<dbReference type="OrthoDB" id="7176876at2"/>
<dbReference type="AlphaFoldDB" id="A0A108U9F8"/>
<evidence type="ECO:0000256" key="1">
    <source>
        <dbReference type="SAM" id="MobiDB-lite"/>
    </source>
</evidence>
<evidence type="ECO:0000313" key="3">
    <source>
        <dbReference type="Proteomes" id="UP000023435"/>
    </source>
</evidence>
<comment type="caution">
    <text evidence="2">The sequence shown here is derived from an EMBL/GenBank/DDBJ whole genome shotgun (WGS) entry which is preliminary data.</text>
</comment>
<gene>
    <name evidence="2" type="ORF">AZ78_2557</name>
</gene>
<keyword evidence="3" id="KW-1185">Reference proteome</keyword>
<dbReference type="RefSeq" id="WP_036112481.1">
    <property type="nucleotide sequence ID" value="NZ_JAJA02000001.1"/>
</dbReference>
<name>A0A108U9F8_9GAMM</name>
<proteinExistence type="predicted"/>
<organism evidence="2 3">
    <name type="scientific">Lysobacter capsici AZ78</name>
    <dbReference type="NCBI Taxonomy" id="1444315"/>
    <lineage>
        <taxon>Bacteria</taxon>
        <taxon>Pseudomonadati</taxon>
        <taxon>Pseudomonadota</taxon>
        <taxon>Gammaproteobacteria</taxon>
        <taxon>Lysobacterales</taxon>
        <taxon>Lysobacteraceae</taxon>
        <taxon>Lysobacter</taxon>
    </lineage>
</organism>